<protein>
    <submittedName>
        <fullName evidence="3">CPBP family intramembrane metalloprotease</fullName>
    </submittedName>
</protein>
<accession>A0A6I4IXX3</accession>
<dbReference type="AlphaFoldDB" id="A0A6I4IXX3"/>
<keyword evidence="3" id="KW-0645">Protease</keyword>
<proteinExistence type="predicted"/>
<organism evidence="3 4">
    <name type="scientific">Sphingomonas horti</name>
    <dbReference type="NCBI Taxonomy" id="2682842"/>
    <lineage>
        <taxon>Bacteria</taxon>
        <taxon>Pseudomonadati</taxon>
        <taxon>Pseudomonadota</taxon>
        <taxon>Alphaproteobacteria</taxon>
        <taxon>Sphingomonadales</taxon>
        <taxon>Sphingomonadaceae</taxon>
        <taxon>Sphingomonas</taxon>
    </lineage>
</organism>
<dbReference type="Proteomes" id="UP000441389">
    <property type="component" value="Unassembled WGS sequence"/>
</dbReference>
<dbReference type="GO" id="GO:0004175">
    <property type="term" value="F:endopeptidase activity"/>
    <property type="evidence" value="ECO:0007669"/>
    <property type="project" value="UniProtKB-ARBA"/>
</dbReference>
<evidence type="ECO:0000313" key="3">
    <source>
        <dbReference type="EMBL" id="MVO76783.1"/>
    </source>
</evidence>
<gene>
    <name evidence="3" type="ORF">GON01_02355</name>
</gene>
<keyword evidence="1" id="KW-1133">Transmembrane helix</keyword>
<feature type="transmembrane region" description="Helical" evidence="1">
    <location>
        <begin position="325"/>
        <end position="343"/>
    </location>
</feature>
<dbReference type="Pfam" id="PF02517">
    <property type="entry name" value="Rce1-like"/>
    <property type="match status" value="1"/>
</dbReference>
<comment type="caution">
    <text evidence="3">The sequence shown here is derived from an EMBL/GenBank/DDBJ whole genome shotgun (WGS) entry which is preliminary data.</text>
</comment>
<dbReference type="GO" id="GO:0006508">
    <property type="term" value="P:proteolysis"/>
    <property type="evidence" value="ECO:0007669"/>
    <property type="project" value="UniProtKB-KW"/>
</dbReference>
<sequence>MALDHEGACRRGAFLQRLGEDIRLRHRLWRQLRGVKVERQPHIERSAGRPCHRMRRTNVAARRAHRLATTGLRSSLSADRQGSRGIRRGRPMRRCVDIGERELLLGFDLANTGNEAARFVFRDFLSALRKCVRRKRHRTESDRNGDERLHVPPCLEDYAESRTPTLQLSHSNNKLADRFCVSRVQIRDSGESRWPTNLSLRLICFERIRSDDCHRMKKRLGRTCPHQENGQDSHDSRWEGRMAEARNPATKAAAILPVAVLVAAVIIFIVQWGFGRLVQSPSFALWSAAAQESAFTGTLFGLLALAAGLGLWLNDGRVAAGRMPSLGFPAGAALGILGLWLSIELSAIAGALGGGTQQSGASLLLIGGTIVTLFQTSVEELYFRGWLQPVLQSGWGRWPGLAATAIAFAALHFVSGDFHPISLLNLFLGGLWFGLLADKSGGLLLPIGAHFGWNWAEEMLFGVAPNPGSGSFGSLLDWELGGSPLWGGSAEGLNSSVSASFALAALIAATLGWRPSPNLSARRG</sequence>
<feature type="transmembrane region" description="Helical" evidence="1">
    <location>
        <begin position="363"/>
        <end position="383"/>
    </location>
</feature>
<dbReference type="PANTHER" id="PTHR39430:SF1">
    <property type="entry name" value="PROTEASE"/>
    <property type="match status" value="1"/>
</dbReference>
<dbReference type="EMBL" id="WQMS01000001">
    <property type="protein sequence ID" value="MVO76783.1"/>
    <property type="molecule type" value="Genomic_DNA"/>
</dbReference>
<feature type="transmembrane region" description="Helical" evidence="1">
    <location>
        <begin position="252"/>
        <end position="274"/>
    </location>
</feature>
<keyword evidence="1" id="KW-0812">Transmembrane</keyword>
<dbReference type="InterPro" id="IPR003675">
    <property type="entry name" value="Rce1/LyrA-like_dom"/>
</dbReference>
<keyword evidence="4" id="KW-1185">Reference proteome</keyword>
<name>A0A6I4IXX3_9SPHN</name>
<feature type="domain" description="CAAX prenyl protease 2/Lysostaphin resistance protein A-like" evidence="2">
    <location>
        <begin position="364"/>
        <end position="455"/>
    </location>
</feature>
<evidence type="ECO:0000256" key="1">
    <source>
        <dbReference type="SAM" id="Phobius"/>
    </source>
</evidence>
<feature type="transmembrane region" description="Helical" evidence="1">
    <location>
        <begin position="294"/>
        <end position="313"/>
    </location>
</feature>
<dbReference type="PANTHER" id="PTHR39430">
    <property type="entry name" value="MEMBRANE-ASSOCIATED PROTEASE-RELATED"/>
    <property type="match status" value="1"/>
</dbReference>
<reference evidence="3 4" key="1">
    <citation type="submission" date="2019-12" db="EMBL/GenBank/DDBJ databases">
        <authorList>
            <person name="Huq M.A."/>
        </authorList>
    </citation>
    <scope>NUCLEOTIDE SEQUENCE [LARGE SCALE GENOMIC DNA]</scope>
    <source>
        <strain evidence="3 4">MAH-20</strain>
    </source>
</reference>
<evidence type="ECO:0000313" key="4">
    <source>
        <dbReference type="Proteomes" id="UP000441389"/>
    </source>
</evidence>
<feature type="transmembrane region" description="Helical" evidence="1">
    <location>
        <begin position="395"/>
        <end position="414"/>
    </location>
</feature>
<dbReference type="GO" id="GO:0008237">
    <property type="term" value="F:metallopeptidase activity"/>
    <property type="evidence" value="ECO:0007669"/>
    <property type="project" value="UniProtKB-KW"/>
</dbReference>
<keyword evidence="1" id="KW-0472">Membrane</keyword>
<dbReference type="GO" id="GO:0080120">
    <property type="term" value="P:CAAX-box protein maturation"/>
    <property type="evidence" value="ECO:0007669"/>
    <property type="project" value="UniProtKB-ARBA"/>
</dbReference>
<evidence type="ECO:0000259" key="2">
    <source>
        <dbReference type="Pfam" id="PF02517"/>
    </source>
</evidence>
<keyword evidence="3" id="KW-0378">Hydrolase</keyword>
<keyword evidence="3" id="KW-0482">Metalloprotease</keyword>